<feature type="transmembrane region" description="Helical" evidence="8">
    <location>
        <begin position="12"/>
        <end position="34"/>
    </location>
</feature>
<evidence type="ECO:0000256" key="6">
    <source>
        <dbReference type="ARBA" id="ARBA00022989"/>
    </source>
</evidence>
<dbReference type="Pfam" id="PF00528">
    <property type="entry name" value="BPD_transp_1"/>
    <property type="match status" value="1"/>
</dbReference>
<feature type="transmembrane region" description="Helical" evidence="8">
    <location>
        <begin position="54"/>
        <end position="79"/>
    </location>
</feature>
<evidence type="ECO:0000256" key="5">
    <source>
        <dbReference type="ARBA" id="ARBA00022692"/>
    </source>
</evidence>
<dbReference type="RefSeq" id="WP_003146137.1">
    <property type="nucleotide sequence ID" value="NZ_GL883582.1"/>
</dbReference>
<dbReference type="PANTHER" id="PTHR42929">
    <property type="entry name" value="INNER MEMBRANE ABC TRANSPORTER PERMEASE PROTEIN YDCU-RELATED-RELATED"/>
    <property type="match status" value="1"/>
</dbReference>
<feature type="transmembrane region" description="Helical" evidence="8">
    <location>
        <begin position="199"/>
        <end position="218"/>
    </location>
</feature>
<keyword evidence="4" id="KW-1003">Cell membrane</keyword>
<evidence type="ECO:0000259" key="9">
    <source>
        <dbReference type="PROSITE" id="PS50928"/>
    </source>
</evidence>
<organism evidence="10 11">
    <name type="scientific">Gemella haemolysans M341</name>
    <dbReference type="NCBI Taxonomy" id="562981"/>
    <lineage>
        <taxon>Bacteria</taxon>
        <taxon>Bacillati</taxon>
        <taxon>Bacillota</taxon>
        <taxon>Bacilli</taxon>
        <taxon>Bacillales</taxon>
        <taxon>Gemellaceae</taxon>
        <taxon>Gemella</taxon>
    </lineage>
</organism>
<dbReference type="GO" id="GO:0055085">
    <property type="term" value="P:transmembrane transport"/>
    <property type="evidence" value="ECO:0007669"/>
    <property type="project" value="InterPro"/>
</dbReference>
<evidence type="ECO:0000256" key="1">
    <source>
        <dbReference type="ARBA" id="ARBA00004651"/>
    </source>
</evidence>
<proteinExistence type="inferred from homology"/>
<name>A0AA87ALP2_9BACL</name>
<reference evidence="10 11" key="1">
    <citation type="submission" date="2011-03" db="EMBL/GenBank/DDBJ databases">
        <title>The Genome Sequence of Gemella haemolysans M341.</title>
        <authorList>
            <consortium name="The Broad Institute Genome Sequencing Platform"/>
            <consortium name="The Broad Institute Genome Sequencing Center for Infectious Disease"/>
            <person name="Earl A."/>
            <person name="Ward D."/>
            <person name="Feldgarden M."/>
            <person name="Gevers D."/>
            <person name="Sibley C.D."/>
            <person name="Field T.R."/>
            <person name="Grinwis M."/>
            <person name="Eshaghurshan C.S."/>
            <person name="Surette M.G."/>
            <person name="Young S.K."/>
            <person name="Zeng Q."/>
            <person name="Gargeya S."/>
            <person name="Fitzgerald M."/>
            <person name="Haas B."/>
            <person name="Abouelleil A."/>
            <person name="Alvarado L."/>
            <person name="Arachchi H.M."/>
            <person name="Berlin A."/>
            <person name="Brown A."/>
            <person name="Chapman S.B."/>
            <person name="Chen Z."/>
            <person name="Dunbar C."/>
            <person name="Freedman E."/>
            <person name="Gearin G."/>
            <person name="Gellesch M."/>
            <person name="Goldberg J."/>
            <person name="Griggs A."/>
            <person name="Gujja S."/>
            <person name="Heilman E.R."/>
            <person name="Heiman D."/>
            <person name="Howarth C."/>
            <person name="Larson L."/>
            <person name="Lui A."/>
            <person name="MacDonald P.J.P."/>
            <person name="Mehta T."/>
            <person name="Montmayeur A."/>
            <person name="Murphy C."/>
            <person name="Neiman D."/>
            <person name="Pearson M."/>
            <person name="Priest M."/>
            <person name="Roberts A."/>
            <person name="Saif S."/>
            <person name="Shea T."/>
            <person name="Shenoy N."/>
            <person name="Sisk P."/>
            <person name="Stolte C."/>
            <person name="Sykes S."/>
            <person name="White J."/>
            <person name="Yandava C."/>
            <person name="Wortman J."/>
            <person name="Nusbaum C."/>
            <person name="Birren B."/>
        </authorList>
    </citation>
    <scope>NUCLEOTIDE SEQUENCE [LARGE SCALE GENOMIC DNA]</scope>
    <source>
        <strain evidence="10 11">M341</strain>
    </source>
</reference>
<comment type="subcellular location">
    <subcellularLocation>
        <location evidence="1 8">Cell membrane</location>
        <topology evidence="1 8">Multi-pass membrane protein</topology>
    </subcellularLocation>
</comment>
<dbReference type="InterPro" id="IPR035906">
    <property type="entry name" value="MetI-like_sf"/>
</dbReference>
<evidence type="ECO:0000256" key="7">
    <source>
        <dbReference type="ARBA" id="ARBA00023136"/>
    </source>
</evidence>
<feature type="domain" description="ABC transmembrane type-1" evidence="9">
    <location>
        <begin position="58"/>
        <end position="260"/>
    </location>
</feature>
<keyword evidence="5 8" id="KW-0812">Transmembrane</keyword>
<dbReference type="PROSITE" id="PS50928">
    <property type="entry name" value="ABC_TM1"/>
    <property type="match status" value="1"/>
</dbReference>
<accession>A0AA87ALP2</accession>
<evidence type="ECO:0000256" key="3">
    <source>
        <dbReference type="ARBA" id="ARBA00022448"/>
    </source>
</evidence>
<dbReference type="EMBL" id="ACRO01000003">
    <property type="protein sequence ID" value="EGF87402.1"/>
    <property type="molecule type" value="Genomic_DNA"/>
</dbReference>
<dbReference type="GO" id="GO:0005886">
    <property type="term" value="C:plasma membrane"/>
    <property type="evidence" value="ECO:0007669"/>
    <property type="project" value="UniProtKB-SubCell"/>
</dbReference>
<protein>
    <recommendedName>
        <fullName evidence="9">ABC transmembrane type-1 domain-containing protein</fullName>
    </recommendedName>
</protein>
<dbReference type="Proteomes" id="UP000004773">
    <property type="component" value="Unassembled WGS sequence"/>
</dbReference>
<keyword evidence="7 8" id="KW-0472">Membrane</keyword>
<keyword evidence="6 8" id="KW-1133">Transmembrane helix</keyword>
<feature type="transmembrane region" description="Helical" evidence="8">
    <location>
        <begin position="91"/>
        <end position="115"/>
    </location>
</feature>
<comment type="caution">
    <text evidence="10">The sequence shown here is derived from an EMBL/GenBank/DDBJ whole genome shotgun (WGS) entry which is preliminary data.</text>
</comment>
<evidence type="ECO:0000256" key="8">
    <source>
        <dbReference type="RuleBase" id="RU363032"/>
    </source>
</evidence>
<evidence type="ECO:0000313" key="11">
    <source>
        <dbReference type="Proteomes" id="UP000004773"/>
    </source>
</evidence>
<dbReference type="AlphaFoldDB" id="A0AA87ALP2"/>
<dbReference type="CDD" id="cd06261">
    <property type="entry name" value="TM_PBP2"/>
    <property type="match status" value="1"/>
</dbReference>
<dbReference type="Gene3D" id="1.10.3720.10">
    <property type="entry name" value="MetI-like"/>
    <property type="match status" value="1"/>
</dbReference>
<comment type="similarity">
    <text evidence="2">Belongs to the binding-protein-dependent transport system permease family. CysTW subfamily.</text>
</comment>
<feature type="transmembrane region" description="Helical" evidence="8">
    <location>
        <begin position="238"/>
        <end position="259"/>
    </location>
</feature>
<dbReference type="PANTHER" id="PTHR42929:SF1">
    <property type="entry name" value="INNER MEMBRANE ABC TRANSPORTER PERMEASE PROTEIN YDCU-RELATED"/>
    <property type="match status" value="1"/>
</dbReference>
<gene>
    <name evidence="10" type="ORF">HMPREF0428_00277</name>
</gene>
<dbReference type="SUPFAM" id="SSF161098">
    <property type="entry name" value="MetI-like"/>
    <property type="match status" value="1"/>
</dbReference>
<evidence type="ECO:0000313" key="10">
    <source>
        <dbReference type="EMBL" id="EGF87402.1"/>
    </source>
</evidence>
<dbReference type="InterPro" id="IPR000515">
    <property type="entry name" value="MetI-like"/>
</dbReference>
<evidence type="ECO:0000256" key="4">
    <source>
        <dbReference type="ARBA" id="ARBA00022475"/>
    </source>
</evidence>
<sequence>MFNKKTRSFFMIPYVMWMLLFVVFPIVLIVYHSFRDIDGNFTLANYKIFFSSTYVLMTLYSFWYAFLITLICLVISYPLAFAINKSKHKELLLLLIILPTWINILLKTYAFLGLFGEYGTINSFLEYLGLGTQSLLFNSFSFVFVSSYIFLPFMLLPIYNSVSGMNKNLIEASYDLGADFKTTFMKIILPLSINGVKTGIQVTFIPALSLFMITRLVAGNKIINLGTAIEEHFLVTQNWGVGSTIAVFLIVVMGIIMILTNTKDKTNFGGRK</sequence>
<feature type="transmembrane region" description="Helical" evidence="8">
    <location>
        <begin position="135"/>
        <end position="159"/>
    </location>
</feature>
<evidence type="ECO:0000256" key="2">
    <source>
        <dbReference type="ARBA" id="ARBA00007069"/>
    </source>
</evidence>
<keyword evidence="3 8" id="KW-0813">Transport</keyword>